<dbReference type="EMBL" id="JBHSWD010000001">
    <property type="protein sequence ID" value="MFC6591441.1"/>
    <property type="molecule type" value="Genomic_DNA"/>
</dbReference>
<gene>
    <name evidence="1" type="ORF">ACFP81_05055</name>
</gene>
<dbReference type="RefSeq" id="WP_380082446.1">
    <property type="nucleotide sequence ID" value="NZ_JBHSWD010000001.1"/>
</dbReference>
<dbReference type="Proteomes" id="UP001596297">
    <property type="component" value="Unassembled WGS sequence"/>
</dbReference>
<organism evidence="1 2">
    <name type="scientific">Deinococcus lacus</name>
    <dbReference type="NCBI Taxonomy" id="392561"/>
    <lineage>
        <taxon>Bacteria</taxon>
        <taxon>Thermotogati</taxon>
        <taxon>Deinococcota</taxon>
        <taxon>Deinococci</taxon>
        <taxon>Deinococcales</taxon>
        <taxon>Deinococcaceae</taxon>
        <taxon>Deinococcus</taxon>
    </lineage>
</organism>
<reference evidence="2" key="1">
    <citation type="journal article" date="2019" name="Int. J. Syst. Evol. Microbiol.">
        <title>The Global Catalogue of Microorganisms (GCM) 10K type strain sequencing project: providing services to taxonomists for standard genome sequencing and annotation.</title>
        <authorList>
            <consortium name="The Broad Institute Genomics Platform"/>
            <consortium name="The Broad Institute Genome Sequencing Center for Infectious Disease"/>
            <person name="Wu L."/>
            <person name="Ma J."/>
        </authorList>
    </citation>
    <scope>NUCLEOTIDE SEQUENCE [LARGE SCALE GENOMIC DNA]</scope>
    <source>
        <strain evidence="2">CGMCC 1.15772</strain>
    </source>
</reference>
<keyword evidence="2" id="KW-1185">Reference proteome</keyword>
<accession>A0ABW1YBQ7</accession>
<sequence length="133" mass="15130">MLISLFGAFALLLWLQPPGSTVNPKREFENYFQNPVQQVRQLQVKGSSWQDTYLVMTFELDEPLHPVPMPKLKRLASLSATKQLGESSPCGEWITASSLITLDSDPSQDWPQGEHGRLIVQNDSNYCVFIWSY</sequence>
<name>A0ABW1YBQ7_9DEIO</name>
<proteinExistence type="predicted"/>
<protein>
    <submittedName>
        <fullName evidence="1">Uncharacterized protein</fullName>
    </submittedName>
</protein>
<comment type="caution">
    <text evidence="1">The sequence shown here is derived from an EMBL/GenBank/DDBJ whole genome shotgun (WGS) entry which is preliminary data.</text>
</comment>
<evidence type="ECO:0000313" key="2">
    <source>
        <dbReference type="Proteomes" id="UP001596297"/>
    </source>
</evidence>
<evidence type="ECO:0000313" key="1">
    <source>
        <dbReference type="EMBL" id="MFC6591441.1"/>
    </source>
</evidence>